<name>A0A2A5WV66_9GAMM</name>
<dbReference type="SUPFAM" id="SSF51197">
    <property type="entry name" value="Clavaminate synthase-like"/>
    <property type="match status" value="1"/>
</dbReference>
<dbReference type="AlphaFoldDB" id="A0A2A5WV66"/>
<dbReference type="GO" id="GO:0016706">
    <property type="term" value="F:2-oxoglutarate-dependent dioxygenase activity"/>
    <property type="evidence" value="ECO:0007669"/>
    <property type="project" value="UniProtKB-ARBA"/>
</dbReference>
<dbReference type="Gene3D" id="2.60.120.620">
    <property type="entry name" value="q2cbj1_9rhob like domain"/>
    <property type="match status" value="1"/>
</dbReference>
<sequence length="110" mass="12863">PARKDAFQDEIRRIVTSTPPVEFSGRSGDVVFWHPRMVHSAGVNNSLVDHHSPVIRLAVPLDYQNNRNYTFFEDEERGPGEKIQWWVDTRCFEEDEPPTPENMWNAYAFD</sequence>
<protein>
    <recommendedName>
        <fullName evidence="3">Phytanoyl-CoA dioxygenase</fullName>
    </recommendedName>
</protein>
<dbReference type="InterPro" id="IPR008775">
    <property type="entry name" value="Phytyl_CoA_dOase-like"/>
</dbReference>
<evidence type="ECO:0008006" key="3">
    <source>
        <dbReference type="Google" id="ProtNLM"/>
    </source>
</evidence>
<dbReference type="Pfam" id="PF05721">
    <property type="entry name" value="PhyH"/>
    <property type="match status" value="1"/>
</dbReference>
<evidence type="ECO:0000313" key="1">
    <source>
        <dbReference type="EMBL" id="PDH40392.1"/>
    </source>
</evidence>
<proteinExistence type="predicted"/>
<dbReference type="EMBL" id="NTKD01000012">
    <property type="protein sequence ID" value="PDH40392.1"/>
    <property type="molecule type" value="Genomic_DNA"/>
</dbReference>
<feature type="non-terminal residue" evidence="1">
    <location>
        <position position="1"/>
    </location>
</feature>
<comment type="caution">
    <text evidence="1">The sequence shown here is derived from an EMBL/GenBank/DDBJ whole genome shotgun (WGS) entry which is preliminary data.</text>
</comment>
<gene>
    <name evidence="1" type="ORF">CNE99_03565</name>
</gene>
<dbReference type="Proteomes" id="UP000219327">
    <property type="component" value="Unassembled WGS sequence"/>
</dbReference>
<reference evidence="1 2" key="1">
    <citation type="submission" date="2017-08" db="EMBL/GenBank/DDBJ databases">
        <title>Fine stratification of microbial communities through a metagenomic profile of the photic zone.</title>
        <authorList>
            <person name="Haro-Moreno J.M."/>
            <person name="Lopez-Perez M."/>
            <person name="De La Torre J."/>
            <person name="Picazo A."/>
            <person name="Camacho A."/>
            <person name="Rodriguez-Valera F."/>
        </authorList>
    </citation>
    <scope>NUCLEOTIDE SEQUENCE [LARGE SCALE GENOMIC DNA]</scope>
    <source>
        <strain evidence="1">MED-G24</strain>
    </source>
</reference>
<accession>A0A2A5WV66</accession>
<organism evidence="1 2">
    <name type="scientific">OM182 bacterium MED-G24</name>
    <dbReference type="NCBI Taxonomy" id="1986255"/>
    <lineage>
        <taxon>Bacteria</taxon>
        <taxon>Pseudomonadati</taxon>
        <taxon>Pseudomonadota</taxon>
        <taxon>Gammaproteobacteria</taxon>
        <taxon>OMG group</taxon>
        <taxon>OM182 clade</taxon>
    </lineage>
</organism>
<evidence type="ECO:0000313" key="2">
    <source>
        <dbReference type="Proteomes" id="UP000219327"/>
    </source>
</evidence>